<evidence type="ECO:0000256" key="4">
    <source>
        <dbReference type="SAM" id="MobiDB-lite"/>
    </source>
</evidence>
<gene>
    <name evidence="6" type="ORF">SNE34_11075</name>
</gene>
<dbReference type="PROSITE" id="PS01124">
    <property type="entry name" value="HTH_ARAC_FAMILY_2"/>
    <property type="match status" value="1"/>
</dbReference>
<evidence type="ECO:0000256" key="1">
    <source>
        <dbReference type="ARBA" id="ARBA00023015"/>
    </source>
</evidence>
<evidence type="ECO:0000256" key="2">
    <source>
        <dbReference type="ARBA" id="ARBA00023125"/>
    </source>
</evidence>
<protein>
    <submittedName>
        <fullName evidence="6">Helix-turn-helix domain-containing protein</fullName>
    </submittedName>
</protein>
<comment type="caution">
    <text evidence="6">The sequence shown here is derived from an EMBL/GenBank/DDBJ whole genome shotgun (WGS) entry which is preliminary data.</text>
</comment>
<sequence>MQDAVVSHHAPTAPAYGTTHDGDSVLPTHRHCTPYLSLVVAGSYVEVSPDGPLQCRPGTVVLHPPFHAHGDRFGRRGARTLNLELTRVPSLAPFPEGAQAWQVDDPVAARELFLHAPTQLPELLGDAVLLAPAPLPVWQTEMAAAVRDADVEITAIARHAGVSAEHASRSFAASHGMSPRALRGEWRWRRALSLLAGDLPLAQVAAAAGYADQSHLCRVSLRLAGCSPARVRERIKCVQYAGNPLAA</sequence>
<dbReference type="InterPro" id="IPR009057">
    <property type="entry name" value="Homeodomain-like_sf"/>
</dbReference>
<dbReference type="Proteomes" id="UP001355056">
    <property type="component" value="Unassembled WGS sequence"/>
</dbReference>
<dbReference type="PANTHER" id="PTHR46796">
    <property type="entry name" value="HTH-TYPE TRANSCRIPTIONAL ACTIVATOR RHAS-RELATED"/>
    <property type="match status" value="1"/>
</dbReference>
<accession>A0ABU7Z042</accession>
<dbReference type="InterPro" id="IPR050204">
    <property type="entry name" value="AraC_XylS_family_regulators"/>
</dbReference>
<keyword evidence="2" id="KW-0238">DNA-binding</keyword>
<proteinExistence type="predicted"/>
<keyword evidence="7" id="KW-1185">Reference proteome</keyword>
<dbReference type="InterPro" id="IPR018060">
    <property type="entry name" value="HTH_AraC"/>
</dbReference>
<dbReference type="SMART" id="SM00342">
    <property type="entry name" value="HTH_ARAC"/>
    <property type="match status" value="1"/>
</dbReference>
<keyword evidence="3" id="KW-0804">Transcription</keyword>
<keyword evidence="1" id="KW-0805">Transcription regulation</keyword>
<dbReference type="Pfam" id="PF12833">
    <property type="entry name" value="HTH_18"/>
    <property type="match status" value="1"/>
</dbReference>
<organism evidence="6 7">
    <name type="scientific">Novilysobacter erysipheiresistens</name>
    <dbReference type="NCBI Taxonomy" id="1749332"/>
    <lineage>
        <taxon>Bacteria</taxon>
        <taxon>Pseudomonadati</taxon>
        <taxon>Pseudomonadota</taxon>
        <taxon>Gammaproteobacteria</taxon>
        <taxon>Lysobacterales</taxon>
        <taxon>Lysobacteraceae</taxon>
        <taxon>Novilysobacter</taxon>
    </lineage>
</organism>
<evidence type="ECO:0000313" key="6">
    <source>
        <dbReference type="EMBL" id="MEG3184551.1"/>
    </source>
</evidence>
<feature type="region of interest" description="Disordered" evidence="4">
    <location>
        <begin position="1"/>
        <end position="22"/>
    </location>
</feature>
<feature type="domain" description="HTH araC/xylS-type" evidence="5">
    <location>
        <begin position="147"/>
        <end position="234"/>
    </location>
</feature>
<name>A0ABU7Z042_9GAMM</name>
<dbReference type="SUPFAM" id="SSF46689">
    <property type="entry name" value="Homeodomain-like"/>
    <property type="match status" value="1"/>
</dbReference>
<dbReference type="EMBL" id="JAXGFP010000005">
    <property type="protein sequence ID" value="MEG3184551.1"/>
    <property type="molecule type" value="Genomic_DNA"/>
</dbReference>
<reference evidence="6 7" key="1">
    <citation type="journal article" date="2016" name="Int. J. Syst. Evol. Microbiol.">
        <title>Lysobacter erysipheiresistens sp. nov., an antagonist of powdery mildew, isolated from tobacco-cultivated soil.</title>
        <authorList>
            <person name="Xie B."/>
            <person name="Li T."/>
            <person name="Lin X."/>
            <person name="Wang C.J."/>
            <person name="Chen Y.J."/>
            <person name="Liu W.J."/>
            <person name="Zhao Z.W."/>
        </authorList>
    </citation>
    <scope>NUCLEOTIDE SEQUENCE [LARGE SCALE GENOMIC DNA]</scope>
    <source>
        <strain evidence="6 7">RS-LYSO-3</strain>
    </source>
</reference>
<evidence type="ECO:0000313" key="7">
    <source>
        <dbReference type="Proteomes" id="UP001355056"/>
    </source>
</evidence>
<dbReference type="RefSeq" id="WP_332617168.1">
    <property type="nucleotide sequence ID" value="NZ_JAXGFP010000005.1"/>
</dbReference>
<evidence type="ECO:0000259" key="5">
    <source>
        <dbReference type="PROSITE" id="PS01124"/>
    </source>
</evidence>
<dbReference type="Gene3D" id="1.10.10.60">
    <property type="entry name" value="Homeodomain-like"/>
    <property type="match status" value="1"/>
</dbReference>
<evidence type="ECO:0000256" key="3">
    <source>
        <dbReference type="ARBA" id="ARBA00023163"/>
    </source>
</evidence>